<protein>
    <submittedName>
        <fullName evidence="1">Uncharacterized protein</fullName>
    </submittedName>
</protein>
<organism evidence="1 2">
    <name type="scientific">Artemia franciscana</name>
    <name type="common">Brine shrimp</name>
    <name type="synonym">Artemia sanfranciscana</name>
    <dbReference type="NCBI Taxonomy" id="6661"/>
    <lineage>
        <taxon>Eukaryota</taxon>
        <taxon>Metazoa</taxon>
        <taxon>Ecdysozoa</taxon>
        <taxon>Arthropoda</taxon>
        <taxon>Crustacea</taxon>
        <taxon>Branchiopoda</taxon>
        <taxon>Anostraca</taxon>
        <taxon>Artemiidae</taxon>
        <taxon>Artemia</taxon>
    </lineage>
</organism>
<evidence type="ECO:0000313" key="1">
    <source>
        <dbReference type="EMBL" id="KAK2708589.1"/>
    </source>
</evidence>
<gene>
    <name evidence="1" type="ORF">QYM36_014255</name>
</gene>
<name>A0AA88HE20_ARTSF</name>
<evidence type="ECO:0000313" key="2">
    <source>
        <dbReference type="Proteomes" id="UP001187531"/>
    </source>
</evidence>
<reference evidence="1" key="1">
    <citation type="submission" date="2023-07" db="EMBL/GenBank/DDBJ databases">
        <title>Chromosome-level genome assembly of Artemia franciscana.</title>
        <authorList>
            <person name="Jo E."/>
        </authorList>
    </citation>
    <scope>NUCLEOTIDE SEQUENCE</scope>
    <source>
        <tissue evidence="1">Whole body</tissue>
    </source>
</reference>
<dbReference type="AlphaFoldDB" id="A0AA88HE20"/>
<comment type="caution">
    <text evidence="1">The sequence shown here is derived from an EMBL/GenBank/DDBJ whole genome shotgun (WGS) entry which is preliminary data.</text>
</comment>
<proteinExistence type="predicted"/>
<dbReference type="Proteomes" id="UP001187531">
    <property type="component" value="Unassembled WGS sequence"/>
</dbReference>
<keyword evidence="2" id="KW-1185">Reference proteome</keyword>
<accession>A0AA88HE20</accession>
<sequence length="140" mass="16176">MEIGSIKGENIAIKSYNIEQVIAAEEEATREINVALEQHFAVVEEIFRVEKRADEEEYHKIEQIIKGMTDSIRKNFEIIREIDDTDKKDDALKPGTDHQNKIVLVFMGFVGTVPPLQLFEDRRRVFCKKIARLDEISPVC</sequence>
<dbReference type="EMBL" id="JAVRJZ010000018">
    <property type="protein sequence ID" value="KAK2708589.1"/>
    <property type="molecule type" value="Genomic_DNA"/>
</dbReference>